<evidence type="ECO:0000313" key="4">
    <source>
        <dbReference type="Proteomes" id="UP000050497"/>
    </source>
</evidence>
<feature type="compositionally biased region" description="Low complexity" evidence="1">
    <location>
        <begin position="10"/>
        <end position="32"/>
    </location>
</feature>
<dbReference type="STRING" id="1653334.GA0071312_1390"/>
<reference evidence="2 4" key="1">
    <citation type="submission" date="2015-09" db="EMBL/GenBank/DDBJ databases">
        <title>Identification and resolution of microdiversity through metagenomic sequencing of parallel consortia.</title>
        <authorList>
            <person name="Nelson W.C."/>
            <person name="Romine M.F."/>
            <person name="Lindemann S.R."/>
        </authorList>
    </citation>
    <scope>NUCLEOTIDE SEQUENCE [LARGE SCALE GENOMIC DNA]</scope>
    <source>
        <strain evidence="2">HL-109</strain>
    </source>
</reference>
<dbReference type="Proteomes" id="UP000050497">
    <property type="component" value="Unassembled WGS sequence"/>
</dbReference>
<evidence type="ECO:0000313" key="2">
    <source>
        <dbReference type="EMBL" id="KPQ11671.1"/>
    </source>
</evidence>
<reference evidence="3 5" key="2">
    <citation type="submission" date="2016-08" db="EMBL/GenBank/DDBJ databases">
        <authorList>
            <person name="Varghese N."/>
            <person name="Submissions Spin"/>
        </authorList>
    </citation>
    <scope>NUCLEOTIDE SEQUENCE [LARGE SCALE GENOMIC DNA]</scope>
    <source>
        <strain evidence="3 5">HL-109</strain>
    </source>
</reference>
<gene>
    <name evidence="3" type="ORF">GA0071312_1390</name>
    <name evidence="2" type="ORF">HLUCCO17_05655</name>
</gene>
<organism evidence="2 4">
    <name type="scientific">Saliniramus fredricksonii</name>
    <dbReference type="NCBI Taxonomy" id="1653334"/>
    <lineage>
        <taxon>Bacteria</taxon>
        <taxon>Pseudomonadati</taxon>
        <taxon>Pseudomonadota</taxon>
        <taxon>Alphaproteobacteria</taxon>
        <taxon>Hyphomicrobiales</taxon>
        <taxon>Salinarimonadaceae</taxon>
        <taxon>Saliniramus</taxon>
    </lineage>
</organism>
<proteinExistence type="predicted"/>
<evidence type="ECO:0000313" key="5">
    <source>
        <dbReference type="Proteomes" id="UP000182800"/>
    </source>
</evidence>
<evidence type="ECO:0000313" key="3">
    <source>
        <dbReference type="EMBL" id="SCC80263.1"/>
    </source>
</evidence>
<feature type="region of interest" description="Disordered" evidence="1">
    <location>
        <begin position="1"/>
        <end position="47"/>
    </location>
</feature>
<accession>A0A0P7XVV2</accession>
<evidence type="ECO:0000256" key="1">
    <source>
        <dbReference type="SAM" id="MobiDB-lite"/>
    </source>
</evidence>
<feature type="compositionally biased region" description="Basic and acidic residues" evidence="1">
    <location>
        <begin position="33"/>
        <end position="47"/>
    </location>
</feature>
<comment type="caution">
    <text evidence="2">The sequence shown here is derived from an EMBL/GenBank/DDBJ whole genome shotgun (WGS) entry which is preliminary data.</text>
</comment>
<dbReference type="AlphaFoldDB" id="A0A0P7XVV2"/>
<protein>
    <submittedName>
        <fullName evidence="2">Uncharacterized protein</fullName>
    </submittedName>
</protein>
<dbReference type="EMBL" id="LJSX01000006">
    <property type="protein sequence ID" value="KPQ11671.1"/>
    <property type="molecule type" value="Genomic_DNA"/>
</dbReference>
<dbReference type="EMBL" id="FMBM01000002">
    <property type="protein sequence ID" value="SCC80263.1"/>
    <property type="molecule type" value="Genomic_DNA"/>
</dbReference>
<dbReference type="Proteomes" id="UP000182800">
    <property type="component" value="Unassembled WGS sequence"/>
</dbReference>
<sequence length="105" mass="11290">MHNEPLMQTAAAHRANRNSASRAVVPVTATTRTHNEGDERTRHERASFRAMPRQAGASAGFVTQLIACAGNLPAYRARRRAEPEEAARCYAGASAHPVQGRGIAV</sequence>
<name>A0A0P7XVV2_9HYPH</name>
<keyword evidence="5" id="KW-1185">Reference proteome</keyword>